<reference evidence="2" key="1">
    <citation type="submission" date="2022-01" db="EMBL/GenBank/DDBJ databases">
        <authorList>
            <person name="Criscuolo A."/>
        </authorList>
    </citation>
    <scope>NUCLEOTIDE SEQUENCE</scope>
    <source>
        <strain evidence="2">CIP111892</strain>
    </source>
</reference>
<sequence length="272" mass="30527">MDEAQTPELIKDFGSKFDLHPVVPEGARYSFAASELAREEGMRAFIECYRPMIKGLDDKVAASYFAGSFGNVALAVQYAISVYSAMPEVSLSSLSVHLIPAEGYWRVAFSLDESNFSPAPTDPELRICWRNGRLTQFYQETAAPLLSVLSKVSGLGLSEIWGQLPTKFNYYIEMLADGNNSVFMQTVQADYKYLTDEMPAAVFQLARNPFHVKVRKVEALADPASTVQMRNRCCLYYRTEGGSYCYTCPRLTEEERAKRRAEYRNSTASAQA</sequence>
<evidence type="ECO:0000313" key="2">
    <source>
        <dbReference type="EMBL" id="CAH1192369.1"/>
    </source>
</evidence>
<proteinExistence type="predicted"/>
<dbReference type="Pfam" id="PF11575">
    <property type="entry name" value="FhuF_C"/>
    <property type="match status" value="1"/>
</dbReference>
<accession>A0ABM9BS94</accession>
<dbReference type="InterPro" id="IPR024726">
    <property type="entry name" value="FhuF_C"/>
</dbReference>
<dbReference type="RefSeq" id="WP_236330222.1">
    <property type="nucleotide sequence ID" value="NZ_CAKMMG010000001.1"/>
</dbReference>
<comment type="caution">
    <text evidence="2">The sequence shown here is derived from an EMBL/GenBank/DDBJ whole genome shotgun (WGS) entry which is preliminary data.</text>
</comment>
<gene>
    <name evidence="2" type="ORF">PAECIP111892_00931</name>
</gene>
<dbReference type="Proteomes" id="UP000838324">
    <property type="component" value="Unassembled WGS sequence"/>
</dbReference>
<feature type="domain" description="Ferric siderophore reductase C-terminal" evidence="1">
    <location>
        <begin position="230"/>
        <end position="250"/>
    </location>
</feature>
<dbReference type="EMBL" id="CAKMMG010000001">
    <property type="protein sequence ID" value="CAH1192369.1"/>
    <property type="molecule type" value="Genomic_DNA"/>
</dbReference>
<name>A0ABM9BS94_9BACL</name>
<evidence type="ECO:0000259" key="1">
    <source>
        <dbReference type="Pfam" id="PF11575"/>
    </source>
</evidence>
<evidence type="ECO:0000313" key="3">
    <source>
        <dbReference type="Proteomes" id="UP000838324"/>
    </source>
</evidence>
<protein>
    <recommendedName>
        <fullName evidence="1">Ferric siderophore reductase C-terminal domain-containing protein</fullName>
    </recommendedName>
</protein>
<organism evidence="2 3">
    <name type="scientific">Paenibacillus auburnensis</name>
    <dbReference type="NCBI Taxonomy" id="2905649"/>
    <lineage>
        <taxon>Bacteria</taxon>
        <taxon>Bacillati</taxon>
        <taxon>Bacillota</taxon>
        <taxon>Bacilli</taxon>
        <taxon>Bacillales</taxon>
        <taxon>Paenibacillaceae</taxon>
        <taxon>Paenibacillus</taxon>
    </lineage>
</organism>
<keyword evidence="3" id="KW-1185">Reference proteome</keyword>